<evidence type="ECO:0000313" key="1">
    <source>
        <dbReference type="EMBL" id="CAB0009416.1"/>
    </source>
</evidence>
<evidence type="ECO:0000313" key="2">
    <source>
        <dbReference type="Proteomes" id="UP000479000"/>
    </source>
</evidence>
<keyword evidence="2" id="KW-1185">Reference proteome</keyword>
<organism evidence="1 2">
    <name type="scientific">Nesidiocoris tenuis</name>
    <dbReference type="NCBI Taxonomy" id="355587"/>
    <lineage>
        <taxon>Eukaryota</taxon>
        <taxon>Metazoa</taxon>
        <taxon>Ecdysozoa</taxon>
        <taxon>Arthropoda</taxon>
        <taxon>Hexapoda</taxon>
        <taxon>Insecta</taxon>
        <taxon>Pterygota</taxon>
        <taxon>Neoptera</taxon>
        <taxon>Paraneoptera</taxon>
        <taxon>Hemiptera</taxon>
        <taxon>Heteroptera</taxon>
        <taxon>Panheteroptera</taxon>
        <taxon>Cimicomorpha</taxon>
        <taxon>Miridae</taxon>
        <taxon>Dicyphina</taxon>
        <taxon>Nesidiocoris</taxon>
    </lineage>
</organism>
<gene>
    <name evidence="1" type="ORF">NTEN_LOCUS14564</name>
</gene>
<sequence>MDFHLGLVSERISPEKRLKPAAGLLSIIVHLSESRPTPAESIVDSTGVIYHWNFDL</sequence>
<dbReference type="AlphaFoldDB" id="A0A6H5GXK4"/>
<dbReference type="EMBL" id="CADCXU010021795">
    <property type="protein sequence ID" value="CAB0009416.1"/>
    <property type="molecule type" value="Genomic_DNA"/>
</dbReference>
<reference evidence="1 2" key="1">
    <citation type="submission" date="2020-02" db="EMBL/GenBank/DDBJ databases">
        <authorList>
            <person name="Ferguson B K."/>
        </authorList>
    </citation>
    <scope>NUCLEOTIDE SEQUENCE [LARGE SCALE GENOMIC DNA]</scope>
</reference>
<feature type="non-terminal residue" evidence="1">
    <location>
        <position position="1"/>
    </location>
</feature>
<dbReference type="Proteomes" id="UP000479000">
    <property type="component" value="Unassembled WGS sequence"/>
</dbReference>
<name>A0A6H5GXK4_9HEMI</name>
<proteinExistence type="predicted"/>
<protein>
    <submittedName>
        <fullName evidence="1">Uncharacterized protein</fullName>
    </submittedName>
</protein>
<feature type="non-terminal residue" evidence="1">
    <location>
        <position position="56"/>
    </location>
</feature>
<accession>A0A6H5GXK4</accession>